<evidence type="ECO:0000313" key="6">
    <source>
        <dbReference type="Proteomes" id="UP000038010"/>
    </source>
</evidence>
<dbReference type="OrthoDB" id="340227at2759"/>
<dbReference type="AlphaFoldDB" id="A0A0N1HG17"/>
<dbReference type="GO" id="GO:0048255">
    <property type="term" value="P:mRNA stabilization"/>
    <property type="evidence" value="ECO:0007669"/>
    <property type="project" value="InterPro"/>
</dbReference>
<feature type="region of interest" description="Disordered" evidence="3">
    <location>
        <begin position="1"/>
        <end position="402"/>
    </location>
</feature>
<feature type="compositionally biased region" description="Low complexity" evidence="3">
    <location>
        <begin position="428"/>
        <end position="452"/>
    </location>
</feature>
<feature type="compositionally biased region" description="Basic and acidic residues" evidence="3">
    <location>
        <begin position="353"/>
        <end position="365"/>
    </location>
</feature>
<dbReference type="GeneID" id="28741021"/>
<dbReference type="Gene3D" id="1.10.10.10">
    <property type="entry name" value="Winged helix-like DNA-binding domain superfamily/Winged helix DNA-binding domain"/>
    <property type="match status" value="1"/>
</dbReference>
<dbReference type="InterPro" id="IPR036390">
    <property type="entry name" value="WH_DNA-bd_sf"/>
</dbReference>
<feature type="region of interest" description="Disordered" evidence="3">
    <location>
        <begin position="797"/>
        <end position="873"/>
    </location>
</feature>
<dbReference type="Proteomes" id="UP000038010">
    <property type="component" value="Unassembled WGS sequence"/>
</dbReference>
<gene>
    <name evidence="5" type="ORF">AB675_8675</name>
</gene>
<dbReference type="Pfam" id="PF21071">
    <property type="entry name" value="LARP1_HEAT"/>
    <property type="match status" value="1"/>
</dbReference>
<dbReference type="InterPro" id="IPR006630">
    <property type="entry name" value="La_HTH"/>
</dbReference>
<dbReference type="InterPro" id="IPR006607">
    <property type="entry name" value="DM15"/>
</dbReference>
<feature type="compositionally biased region" description="Basic and acidic residues" evidence="3">
    <location>
        <begin position="206"/>
        <end position="232"/>
    </location>
</feature>
<dbReference type="CDD" id="cd07323">
    <property type="entry name" value="LAM"/>
    <property type="match status" value="1"/>
</dbReference>
<dbReference type="SMART" id="SM00715">
    <property type="entry name" value="LA"/>
    <property type="match status" value="1"/>
</dbReference>
<dbReference type="GO" id="GO:0010494">
    <property type="term" value="C:cytoplasmic stress granule"/>
    <property type="evidence" value="ECO:0007669"/>
    <property type="project" value="TreeGrafter"/>
</dbReference>
<dbReference type="RefSeq" id="XP_018004325.1">
    <property type="nucleotide sequence ID" value="XM_018149141.1"/>
</dbReference>
<evidence type="ECO:0000256" key="1">
    <source>
        <dbReference type="ARBA" id="ARBA00022884"/>
    </source>
</evidence>
<dbReference type="InterPro" id="IPR045180">
    <property type="entry name" value="La_dom_prot"/>
</dbReference>
<feature type="compositionally biased region" description="Basic and acidic residues" evidence="3">
    <location>
        <begin position="490"/>
        <end position="520"/>
    </location>
</feature>
<name>A0A0N1HG17_9EURO</name>
<dbReference type="GO" id="GO:0045727">
    <property type="term" value="P:positive regulation of translation"/>
    <property type="evidence" value="ECO:0007669"/>
    <property type="project" value="TreeGrafter"/>
</dbReference>
<feature type="region of interest" description="Disordered" evidence="3">
    <location>
        <begin position="945"/>
        <end position="970"/>
    </location>
</feature>
<organism evidence="5 6">
    <name type="scientific">Cyphellophora attinorum</name>
    <dbReference type="NCBI Taxonomy" id="1664694"/>
    <lineage>
        <taxon>Eukaryota</taxon>
        <taxon>Fungi</taxon>
        <taxon>Dikarya</taxon>
        <taxon>Ascomycota</taxon>
        <taxon>Pezizomycotina</taxon>
        <taxon>Eurotiomycetes</taxon>
        <taxon>Chaetothyriomycetidae</taxon>
        <taxon>Chaetothyriales</taxon>
        <taxon>Cyphellophoraceae</taxon>
        <taxon>Cyphellophora</taxon>
    </lineage>
</organism>
<dbReference type="EMBL" id="LFJN01000003">
    <property type="protein sequence ID" value="KPI44362.1"/>
    <property type="molecule type" value="Genomic_DNA"/>
</dbReference>
<feature type="compositionally biased region" description="Low complexity" evidence="3">
    <location>
        <begin position="233"/>
        <end position="244"/>
    </location>
</feature>
<dbReference type="PROSITE" id="PS50961">
    <property type="entry name" value="HTH_LA"/>
    <property type="match status" value="1"/>
</dbReference>
<dbReference type="GO" id="GO:0000339">
    <property type="term" value="F:RNA cap binding"/>
    <property type="evidence" value="ECO:0007669"/>
    <property type="project" value="InterPro"/>
</dbReference>
<feature type="compositionally biased region" description="Basic and acidic residues" evidence="3">
    <location>
        <begin position="132"/>
        <end position="146"/>
    </location>
</feature>
<comment type="caution">
    <text evidence="5">The sequence shown here is derived from an EMBL/GenBank/DDBJ whole genome shotgun (WGS) entry which is preliminary data.</text>
</comment>
<evidence type="ECO:0000313" key="5">
    <source>
        <dbReference type="EMBL" id="KPI44362.1"/>
    </source>
</evidence>
<dbReference type="Pfam" id="PF05383">
    <property type="entry name" value="La"/>
    <property type="match status" value="1"/>
</dbReference>
<dbReference type="GO" id="GO:0005829">
    <property type="term" value="C:cytosol"/>
    <property type="evidence" value="ECO:0007669"/>
    <property type="project" value="TreeGrafter"/>
</dbReference>
<dbReference type="STRING" id="1664694.A0A0N1HG17"/>
<reference evidence="5 6" key="1">
    <citation type="submission" date="2015-06" db="EMBL/GenBank/DDBJ databases">
        <title>Draft genome of the ant-associated black yeast Phialophora attae CBS 131958.</title>
        <authorList>
            <person name="Moreno L.F."/>
            <person name="Stielow B.J."/>
            <person name="de Hoog S."/>
            <person name="Vicente V.A."/>
            <person name="Weiss V.A."/>
            <person name="de Vries M."/>
            <person name="Cruz L.M."/>
            <person name="Souza E.M."/>
        </authorList>
    </citation>
    <scope>NUCLEOTIDE SEQUENCE [LARGE SCALE GENOMIC DNA]</scope>
    <source>
        <strain evidence="5 6">CBS 131958</strain>
    </source>
</reference>
<feature type="compositionally biased region" description="Polar residues" evidence="3">
    <location>
        <begin position="453"/>
        <end position="473"/>
    </location>
</feature>
<feature type="compositionally biased region" description="Polar residues" evidence="3">
    <location>
        <begin position="382"/>
        <end position="391"/>
    </location>
</feature>
<feature type="compositionally biased region" description="Polar residues" evidence="3">
    <location>
        <begin position="582"/>
        <end position="598"/>
    </location>
</feature>
<feature type="compositionally biased region" description="Basic and acidic residues" evidence="3">
    <location>
        <begin position="59"/>
        <end position="85"/>
    </location>
</feature>
<feature type="compositionally biased region" description="Polar residues" evidence="3">
    <location>
        <begin position="546"/>
        <end position="560"/>
    </location>
</feature>
<evidence type="ECO:0000256" key="3">
    <source>
        <dbReference type="SAM" id="MobiDB-lite"/>
    </source>
</evidence>
<feature type="region of interest" description="Disordered" evidence="3">
    <location>
        <begin position="416"/>
        <end position="604"/>
    </location>
</feature>
<accession>A0A0N1HG17</accession>
<feature type="compositionally biased region" description="Polar residues" evidence="3">
    <location>
        <begin position="29"/>
        <end position="46"/>
    </location>
</feature>
<sequence>MPAFSYAQAAKGLAPSAATSVKEVKPDSVEQQQSSNPQPKSDTPTQPAHKPSRSASRTEQNDAKPPVKDEKSTVLDREVPQDKDTTASARRPQQKSSGSSVASPRIPAANESGKETTVSSAPVDLPESPAILDRDSNASDKGKNKENDDDWEKVSIPSNAAADKELKPASIPVVNIWQKRREEQEAKNRELAAQKPGTTGAPVAKLAEDAKRKPVLDRDSSRAANKHNERAESIAPAAQSASQAGRPDAKPLVADTTAWPTPETVTVDDRKKSVTAERGAPQPESRNNKSHGKQWVQMPFVPTAKFETQLPAGAAKRGGRSSRAGRDPNGRGGQTNNTDRIDNAGSMAPPPVPREDRGRKNDASRGGRASSLPANNPRAASRESNVATSRKPSAPVTKDSIPLAASAAAPFVPASEAINSNVTSQDPSRSSSSQKRTGNNSPKAANNAASQSLESSTEALSQIQLTEGTARHNNVSERARPSQASYRSNDYPRPERGSTARKDRENAREKVESWRDREYSGDGQPRSNRSERGRGSGYRGRGGSSFNPGYQGNQSYTSPLPQGGFDAPKSQHESRSRQSSQPYVQTAASQGRNPSRAQSIPMPQMYPPQNYYANFPPPQQNMAPLQTDMQPYGMAPSMPMHQGIMSAMPYNDSLSSYAVMSLVATQVAYYFSIDNLCKDMFLRKNMDSQGWVHLHVIAGFKRIQALTEDKSSLEVVRGVLSNLRADIEYTVTQNGDELVRRKEGWQDFVLPMPERLPAAQNDGPGFVADFAPHQYQQLPYGSGDATPFVPNQVRSPPAGTNGMYHGPSSPPAFSMIPPFDGMGGDERIQMPQSARFDQRDPSFGQEPLRRQESGRGVSATHPNGSAVNGHRRTVSRSFTDENVFPDEQISTVHVLKRALPEAGEDRGMSTVAPVRSNESQNSRGGMGRKPSEQLGLRLQGLKFGSDTDAPAVVTKDGQKMRLPDQPSDGHYTQPYPVAYAEAIQDREHGIEDAMDGMYAFWPSFLVSQFNLTLYNDFKSSAKEDTDRGDERGSKALFRYYEGALKETSPISVHVAQDLVDLLRKETGPEKPILKLLRQVWRDGALNLKSRKRIQDNLTTEEKTQLDRAG</sequence>
<feature type="domain" description="HTH La-type RNA-binding" evidence="4">
    <location>
        <begin position="653"/>
        <end position="748"/>
    </location>
</feature>
<protein>
    <submittedName>
        <fullName evidence="5">Putative HTH La-type RNA-binding protein</fullName>
    </submittedName>
</protein>
<evidence type="ECO:0000256" key="2">
    <source>
        <dbReference type="PROSITE-ProRule" id="PRU00332"/>
    </source>
</evidence>
<feature type="compositionally biased region" description="Polar residues" evidence="3">
    <location>
        <begin position="418"/>
        <end position="427"/>
    </location>
</feature>
<proteinExistence type="predicted"/>
<dbReference type="PANTHER" id="PTHR22792">
    <property type="entry name" value="LUPUS LA PROTEIN-RELATED"/>
    <property type="match status" value="1"/>
</dbReference>
<feature type="region of interest" description="Disordered" evidence="3">
    <location>
        <begin position="904"/>
        <end position="931"/>
    </location>
</feature>
<keyword evidence="1 2" id="KW-0694">RNA-binding</keyword>
<dbReference type="SUPFAM" id="SSF46785">
    <property type="entry name" value="Winged helix' DNA-binding domain"/>
    <property type="match status" value="1"/>
</dbReference>
<dbReference type="VEuPathDB" id="FungiDB:AB675_8675"/>
<evidence type="ECO:0000259" key="4">
    <source>
        <dbReference type="PROSITE" id="PS50961"/>
    </source>
</evidence>
<feature type="compositionally biased region" description="Basic and acidic residues" evidence="3">
    <location>
        <begin position="179"/>
        <end position="192"/>
    </location>
</feature>
<dbReference type="PANTHER" id="PTHR22792:SF132">
    <property type="entry name" value="LA-RELATED PROTEIN 1"/>
    <property type="match status" value="1"/>
</dbReference>
<keyword evidence="6" id="KW-1185">Reference proteome</keyword>
<dbReference type="InterPro" id="IPR036388">
    <property type="entry name" value="WH-like_DNA-bd_sf"/>
</dbReference>